<organism evidence="1">
    <name type="scientific">Stegastes partitus</name>
    <name type="common">bicolor damselfish</name>
    <dbReference type="NCBI Taxonomy" id="144197"/>
    <lineage>
        <taxon>Eukaryota</taxon>
        <taxon>Metazoa</taxon>
        <taxon>Chordata</taxon>
        <taxon>Craniata</taxon>
        <taxon>Vertebrata</taxon>
        <taxon>Euteleostomi</taxon>
        <taxon>Actinopterygii</taxon>
        <taxon>Neopterygii</taxon>
        <taxon>Teleostei</taxon>
        <taxon>Neoteleostei</taxon>
        <taxon>Acanthomorphata</taxon>
        <taxon>Ovalentaria</taxon>
        <taxon>Pomacentridae</taxon>
        <taxon>Stegastes</taxon>
    </lineage>
</organism>
<protein>
    <submittedName>
        <fullName evidence="1">Uncharacterized protein</fullName>
    </submittedName>
</protein>
<name>A0A3B5A7D2_9TELE</name>
<dbReference type="Ensembl" id="ENSSPAT00000016943.1">
    <property type="protein sequence ID" value="ENSSPAP00000016680.1"/>
    <property type="gene ID" value="ENSSPAG00000012589.1"/>
</dbReference>
<dbReference type="AlphaFoldDB" id="A0A3B5A7D2"/>
<accession>A0A3B5A7D2</accession>
<proteinExistence type="predicted"/>
<reference evidence="1" key="1">
    <citation type="submission" date="2023-09" db="UniProtKB">
        <authorList>
            <consortium name="Ensembl"/>
        </authorList>
    </citation>
    <scope>IDENTIFICATION</scope>
</reference>
<sequence>MGKPSLTSSIGFLNSGFECLTPPNSPLIQHIAQRWSSASGFWVMDIIQNFKSQQMFFRSVHVVLTHGSEHGTQ</sequence>
<evidence type="ECO:0000313" key="1">
    <source>
        <dbReference type="Ensembl" id="ENSSPAP00000016680.1"/>
    </source>
</evidence>